<evidence type="ECO:0000256" key="3">
    <source>
        <dbReference type="ARBA" id="ARBA00022475"/>
    </source>
</evidence>
<keyword evidence="11" id="KW-1185">Reference proteome</keyword>
<keyword evidence="3 9" id="KW-1003">Cell membrane</keyword>
<protein>
    <recommendedName>
        <fullName evidence="9">Protein translocase subunit SecE</fullName>
    </recommendedName>
</protein>
<comment type="function">
    <text evidence="9">Essential subunit of the Sec protein translocation channel SecYEG. Clamps together the 2 halves of SecY. May contact the channel plug during translocation.</text>
</comment>
<comment type="subunit">
    <text evidence="9">Component of the Sec protein translocase complex. Heterotrimer consisting of SecY, SecE and SecG subunits. The heterotrimers can form oligomers, although 1 heterotrimer is thought to be able to translocate proteins. Interacts with the ribosome. Interacts with SecDF, and other proteins may be involved. Interacts with SecA.</text>
</comment>
<sequence>MLKMSNNKNFFQNVVSEMKKVSWPTGQETARFTVIVTLTVIFFLAFFYVLDLGITAVIDFL</sequence>
<evidence type="ECO:0000256" key="9">
    <source>
        <dbReference type="HAMAP-Rule" id="MF_00422"/>
    </source>
</evidence>
<accession>A0A285UMQ1</accession>
<dbReference type="EMBL" id="OBQF01000004">
    <property type="protein sequence ID" value="SOC43092.1"/>
    <property type="molecule type" value="Genomic_DNA"/>
</dbReference>
<dbReference type="GO" id="GO:0008320">
    <property type="term" value="F:protein transmembrane transporter activity"/>
    <property type="evidence" value="ECO:0007669"/>
    <property type="project" value="UniProtKB-UniRule"/>
</dbReference>
<keyword evidence="7 9" id="KW-0811">Translocation</keyword>
<evidence type="ECO:0000313" key="10">
    <source>
        <dbReference type="EMBL" id="SOC43092.1"/>
    </source>
</evidence>
<gene>
    <name evidence="9" type="primary">secE</name>
    <name evidence="10" type="ORF">SAMN05878391_1868</name>
</gene>
<feature type="transmembrane region" description="Helical" evidence="9">
    <location>
        <begin position="32"/>
        <end position="58"/>
    </location>
</feature>
<reference evidence="11" key="1">
    <citation type="submission" date="2017-08" db="EMBL/GenBank/DDBJ databases">
        <authorList>
            <person name="Varghese N."/>
            <person name="Submissions S."/>
        </authorList>
    </citation>
    <scope>NUCLEOTIDE SEQUENCE [LARGE SCALE GENOMIC DNA]</scope>
    <source>
        <strain evidence="11">DSM 23173</strain>
    </source>
</reference>
<keyword evidence="6 9" id="KW-1133">Transmembrane helix</keyword>
<dbReference type="PANTHER" id="PTHR33910">
    <property type="entry name" value="PROTEIN TRANSLOCASE SUBUNIT SECE"/>
    <property type="match status" value="1"/>
</dbReference>
<evidence type="ECO:0000256" key="7">
    <source>
        <dbReference type="ARBA" id="ARBA00023010"/>
    </source>
</evidence>
<keyword evidence="2 9" id="KW-0813">Transport</keyword>
<dbReference type="GO" id="GO:0043952">
    <property type="term" value="P:protein transport by the Sec complex"/>
    <property type="evidence" value="ECO:0007669"/>
    <property type="project" value="UniProtKB-UniRule"/>
</dbReference>
<keyword evidence="4 9" id="KW-0812">Transmembrane</keyword>
<keyword evidence="5 9" id="KW-0653">Protein transport</keyword>
<dbReference type="GO" id="GO:0005886">
    <property type="term" value="C:plasma membrane"/>
    <property type="evidence" value="ECO:0007669"/>
    <property type="project" value="UniProtKB-SubCell"/>
</dbReference>
<dbReference type="GO" id="GO:0065002">
    <property type="term" value="P:intracellular protein transmembrane transport"/>
    <property type="evidence" value="ECO:0007669"/>
    <property type="project" value="UniProtKB-UniRule"/>
</dbReference>
<dbReference type="InterPro" id="IPR038379">
    <property type="entry name" value="SecE_sf"/>
</dbReference>
<dbReference type="InterPro" id="IPR001901">
    <property type="entry name" value="Translocase_SecE/Sec61-g"/>
</dbReference>
<evidence type="ECO:0000256" key="4">
    <source>
        <dbReference type="ARBA" id="ARBA00022692"/>
    </source>
</evidence>
<dbReference type="GO" id="GO:0006605">
    <property type="term" value="P:protein targeting"/>
    <property type="evidence" value="ECO:0007669"/>
    <property type="project" value="UniProtKB-UniRule"/>
</dbReference>
<dbReference type="AlphaFoldDB" id="A0A285UMQ1"/>
<dbReference type="Gene3D" id="1.20.5.1030">
    <property type="entry name" value="Preprotein translocase secy subunit"/>
    <property type="match status" value="1"/>
</dbReference>
<comment type="subcellular location">
    <subcellularLocation>
        <location evidence="9">Cell membrane</location>
        <topology evidence="9">Single-pass membrane protein</topology>
    </subcellularLocation>
    <subcellularLocation>
        <location evidence="1">Membrane</location>
    </subcellularLocation>
</comment>
<evidence type="ECO:0000313" key="11">
    <source>
        <dbReference type="Proteomes" id="UP000219412"/>
    </source>
</evidence>
<name>A0A285UMQ1_9STAP</name>
<dbReference type="Proteomes" id="UP000219412">
    <property type="component" value="Unassembled WGS sequence"/>
</dbReference>
<dbReference type="PANTHER" id="PTHR33910:SF1">
    <property type="entry name" value="PROTEIN TRANSLOCASE SUBUNIT SECE"/>
    <property type="match status" value="1"/>
</dbReference>
<organism evidence="10 11">
    <name type="scientific">Salinicoccus kekensis</name>
    <dbReference type="NCBI Taxonomy" id="714307"/>
    <lineage>
        <taxon>Bacteria</taxon>
        <taxon>Bacillati</taxon>
        <taxon>Bacillota</taxon>
        <taxon>Bacilli</taxon>
        <taxon>Bacillales</taxon>
        <taxon>Staphylococcaceae</taxon>
        <taxon>Salinicoccus</taxon>
    </lineage>
</organism>
<dbReference type="NCBIfam" id="TIGR00964">
    <property type="entry name" value="secE_bact"/>
    <property type="match status" value="1"/>
</dbReference>
<evidence type="ECO:0000256" key="6">
    <source>
        <dbReference type="ARBA" id="ARBA00022989"/>
    </source>
</evidence>
<evidence type="ECO:0000256" key="2">
    <source>
        <dbReference type="ARBA" id="ARBA00022448"/>
    </source>
</evidence>
<proteinExistence type="inferred from homology"/>
<dbReference type="Pfam" id="PF00584">
    <property type="entry name" value="SecE"/>
    <property type="match status" value="1"/>
</dbReference>
<dbReference type="InterPro" id="IPR005807">
    <property type="entry name" value="SecE_bac"/>
</dbReference>
<evidence type="ECO:0000256" key="5">
    <source>
        <dbReference type="ARBA" id="ARBA00022927"/>
    </source>
</evidence>
<dbReference type="HAMAP" id="MF_00422">
    <property type="entry name" value="SecE"/>
    <property type="match status" value="1"/>
</dbReference>
<evidence type="ECO:0000256" key="8">
    <source>
        <dbReference type="ARBA" id="ARBA00023136"/>
    </source>
</evidence>
<keyword evidence="8 9" id="KW-0472">Membrane</keyword>
<dbReference type="GO" id="GO:0009306">
    <property type="term" value="P:protein secretion"/>
    <property type="evidence" value="ECO:0007669"/>
    <property type="project" value="UniProtKB-UniRule"/>
</dbReference>
<evidence type="ECO:0000256" key="1">
    <source>
        <dbReference type="ARBA" id="ARBA00004370"/>
    </source>
</evidence>
<comment type="similarity">
    <text evidence="9">Belongs to the SecE/SEC61-gamma family.</text>
</comment>